<evidence type="ECO:0000313" key="3">
    <source>
        <dbReference type="Proteomes" id="UP001066276"/>
    </source>
</evidence>
<comment type="caution">
    <text evidence="2">The sequence shown here is derived from an EMBL/GenBank/DDBJ whole genome shotgun (WGS) entry which is preliminary data.</text>
</comment>
<dbReference type="AlphaFoldDB" id="A0AAV7RU19"/>
<dbReference type="EMBL" id="JANPWB010000009">
    <property type="protein sequence ID" value="KAJ1156284.1"/>
    <property type="molecule type" value="Genomic_DNA"/>
</dbReference>
<evidence type="ECO:0000256" key="1">
    <source>
        <dbReference type="SAM" id="MobiDB-lite"/>
    </source>
</evidence>
<reference evidence="2" key="1">
    <citation type="journal article" date="2022" name="bioRxiv">
        <title>Sequencing and chromosome-scale assembly of the giantPleurodeles waltlgenome.</title>
        <authorList>
            <person name="Brown T."/>
            <person name="Elewa A."/>
            <person name="Iarovenko S."/>
            <person name="Subramanian E."/>
            <person name="Araus A.J."/>
            <person name="Petzold A."/>
            <person name="Susuki M."/>
            <person name="Suzuki K.-i.T."/>
            <person name="Hayashi T."/>
            <person name="Toyoda A."/>
            <person name="Oliveira C."/>
            <person name="Osipova E."/>
            <person name="Leigh N.D."/>
            <person name="Simon A."/>
            <person name="Yun M.H."/>
        </authorList>
    </citation>
    <scope>NUCLEOTIDE SEQUENCE</scope>
    <source>
        <strain evidence="2">20211129_DDA</strain>
        <tissue evidence="2">Liver</tissue>
    </source>
</reference>
<dbReference type="Proteomes" id="UP001066276">
    <property type="component" value="Chromosome 5"/>
</dbReference>
<feature type="region of interest" description="Disordered" evidence="1">
    <location>
        <begin position="27"/>
        <end position="87"/>
    </location>
</feature>
<organism evidence="2 3">
    <name type="scientific">Pleurodeles waltl</name>
    <name type="common">Iberian ribbed newt</name>
    <dbReference type="NCBI Taxonomy" id="8319"/>
    <lineage>
        <taxon>Eukaryota</taxon>
        <taxon>Metazoa</taxon>
        <taxon>Chordata</taxon>
        <taxon>Craniata</taxon>
        <taxon>Vertebrata</taxon>
        <taxon>Euteleostomi</taxon>
        <taxon>Amphibia</taxon>
        <taxon>Batrachia</taxon>
        <taxon>Caudata</taxon>
        <taxon>Salamandroidea</taxon>
        <taxon>Salamandridae</taxon>
        <taxon>Pleurodelinae</taxon>
        <taxon>Pleurodeles</taxon>
    </lineage>
</organism>
<evidence type="ECO:0000313" key="2">
    <source>
        <dbReference type="EMBL" id="KAJ1156284.1"/>
    </source>
</evidence>
<name>A0AAV7RU19_PLEWA</name>
<feature type="compositionally biased region" description="Basic and acidic residues" evidence="1">
    <location>
        <begin position="27"/>
        <end position="60"/>
    </location>
</feature>
<proteinExistence type="predicted"/>
<gene>
    <name evidence="2" type="ORF">NDU88_009008</name>
</gene>
<keyword evidence="3" id="KW-1185">Reference proteome</keyword>
<protein>
    <submittedName>
        <fullName evidence="2">Uncharacterized protein</fullName>
    </submittedName>
</protein>
<sequence length="87" mass="9652">MLNIDVGEELEGTCIANPDIRIPVVLKAERLQQPRETERENAEAGERRAERSHDEQRRPEQLTQGRNPDDGQGGPETRGLCHVPGGA</sequence>
<accession>A0AAV7RU19</accession>